<dbReference type="Proteomes" id="UP000593571">
    <property type="component" value="Unassembled WGS sequence"/>
</dbReference>
<comment type="caution">
    <text evidence="2">The sequence shown here is derived from an EMBL/GenBank/DDBJ whole genome shotgun (WGS) entry which is preliminary data.</text>
</comment>
<organism evidence="2 3">
    <name type="scientific">Rousettus aegyptiacus</name>
    <name type="common">Egyptian fruit bat</name>
    <name type="synonym">Pteropus aegyptiacus</name>
    <dbReference type="NCBI Taxonomy" id="9407"/>
    <lineage>
        <taxon>Eukaryota</taxon>
        <taxon>Metazoa</taxon>
        <taxon>Chordata</taxon>
        <taxon>Craniata</taxon>
        <taxon>Vertebrata</taxon>
        <taxon>Euteleostomi</taxon>
        <taxon>Mammalia</taxon>
        <taxon>Eutheria</taxon>
        <taxon>Laurasiatheria</taxon>
        <taxon>Chiroptera</taxon>
        <taxon>Yinpterochiroptera</taxon>
        <taxon>Pteropodoidea</taxon>
        <taxon>Pteropodidae</taxon>
        <taxon>Rousettinae</taxon>
        <taxon>Rousettus</taxon>
    </lineage>
</organism>
<keyword evidence="3" id="KW-1185">Reference proteome</keyword>
<sequence length="62" mass="6440">MQGPQGGARGPSWTGTRGALSWTGACDLGSLLFPLVCQTRIPGSEEGQLPGTWTWVGPGQAR</sequence>
<accession>A0A7J8IKW6</accession>
<proteinExistence type="predicted"/>
<gene>
    <name evidence="2" type="ORF">HJG63_010491</name>
</gene>
<feature type="region of interest" description="Disordered" evidence="1">
    <location>
        <begin position="43"/>
        <end position="62"/>
    </location>
</feature>
<dbReference type="AlphaFoldDB" id="A0A7J8IKW6"/>
<evidence type="ECO:0000313" key="2">
    <source>
        <dbReference type="EMBL" id="KAF6485237.1"/>
    </source>
</evidence>
<protein>
    <submittedName>
        <fullName evidence="2">Uncharacterized protein</fullName>
    </submittedName>
</protein>
<reference evidence="2 3" key="1">
    <citation type="journal article" date="2020" name="Nature">
        <title>Six reference-quality genomes reveal evolution of bat adaptations.</title>
        <authorList>
            <person name="Jebb D."/>
            <person name="Huang Z."/>
            <person name="Pippel M."/>
            <person name="Hughes G.M."/>
            <person name="Lavrichenko K."/>
            <person name="Devanna P."/>
            <person name="Winkler S."/>
            <person name="Jermiin L.S."/>
            <person name="Skirmuntt E.C."/>
            <person name="Katzourakis A."/>
            <person name="Burkitt-Gray L."/>
            <person name="Ray D.A."/>
            <person name="Sullivan K.A.M."/>
            <person name="Roscito J.G."/>
            <person name="Kirilenko B.M."/>
            <person name="Davalos L.M."/>
            <person name="Corthals A.P."/>
            <person name="Power M.L."/>
            <person name="Jones G."/>
            <person name="Ransome R.D."/>
            <person name="Dechmann D.K.N."/>
            <person name="Locatelli A.G."/>
            <person name="Puechmaille S.J."/>
            <person name="Fedrigo O."/>
            <person name="Jarvis E.D."/>
            <person name="Hiller M."/>
            <person name="Vernes S.C."/>
            <person name="Myers E.W."/>
            <person name="Teeling E.C."/>
        </authorList>
    </citation>
    <scope>NUCLEOTIDE SEQUENCE [LARGE SCALE GENOMIC DNA]</scope>
    <source>
        <strain evidence="2">MRouAeg1</strain>
        <tissue evidence="2">Muscle</tissue>
    </source>
</reference>
<dbReference type="EMBL" id="JACASE010000003">
    <property type="protein sequence ID" value="KAF6485237.1"/>
    <property type="molecule type" value="Genomic_DNA"/>
</dbReference>
<evidence type="ECO:0000256" key="1">
    <source>
        <dbReference type="SAM" id="MobiDB-lite"/>
    </source>
</evidence>
<name>A0A7J8IKW6_ROUAE</name>
<evidence type="ECO:0000313" key="3">
    <source>
        <dbReference type="Proteomes" id="UP000593571"/>
    </source>
</evidence>